<evidence type="ECO:0000256" key="7">
    <source>
        <dbReference type="ARBA" id="ARBA00023136"/>
    </source>
</evidence>
<dbReference type="PANTHER" id="PTHR30269">
    <property type="entry name" value="TRANSMEMBRANE PROTEIN YFCA"/>
    <property type="match status" value="1"/>
</dbReference>
<feature type="transmembrane region" description="Helical" evidence="8">
    <location>
        <begin position="230"/>
        <end position="249"/>
    </location>
</feature>
<accession>Q1YSP1</accession>
<dbReference type="InterPro" id="IPR052017">
    <property type="entry name" value="TSUP"/>
</dbReference>
<evidence type="ECO:0000256" key="3">
    <source>
        <dbReference type="ARBA" id="ARBA00022448"/>
    </source>
</evidence>
<sequence length="250" mass="26459">MDLSVVTQVSLVSLAFFAGLISSIAGSGGILTLPALLWAGLPPLNALATNKVQSSIGTLSSAWNFFRNGHIDIKPLLPVLLMGFVGSVIGTLFVQQLDSEILLTLIPFLLIAIALYFLLMPKISAADSQPKISQLWFACTAGLGMGFYGGFFGPAMGSIFPFLLVWLVARNLVTATAETKLMILVVNGTSAVIFIAGGHVLWSLAIAMSIAQMIGARLGSNLVMKRGSGFVQPIITSVTLLMAIKLLFFP</sequence>
<dbReference type="HOGENOM" id="CLU_045498_2_1_6"/>
<feature type="transmembrane region" description="Helical" evidence="8">
    <location>
        <begin position="76"/>
        <end position="95"/>
    </location>
</feature>
<name>Q1YSP1_9GAMM</name>
<dbReference type="STRING" id="314287.GB2207_11128"/>
<evidence type="ECO:0000256" key="2">
    <source>
        <dbReference type="ARBA" id="ARBA00009142"/>
    </source>
</evidence>
<evidence type="ECO:0000313" key="9">
    <source>
        <dbReference type="EMBL" id="EAS47165.1"/>
    </source>
</evidence>
<comment type="caution">
    <text evidence="9">The sequence shown here is derived from an EMBL/GenBank/DDBJ whole genome shotgun (WGS) entry which is preliminary data.</text>
</comment>
<protein>
    <recommendedName>
        <fullName evidence="8">Probable membrane transporter protein</fullName>
    </recommendedName>
</protein>
<dbReference type="OrthoDB" id="554695at2"/>
<keyword evidence="10" id="KW-1185">Reference proteome</keyword>
<keyword evidence="4 8" id="KW-1003">Cell membrane</keyword>
<dbReference type="GO" id="GO:0005886">
    <property type="term" value="C:plasma membrane"/>
    <property type="evidence" value="ECO:0007669"/>
    <property type="project" value="UniProtKB-SubCell"/>
</dbReference>
<dbReference type="Pfam" id="PF01925">
    <property type="entry name" value="TauE"/>
    <property type="match status" value="1"/>
</dbReference>
<proteinExistence type="inferred from homology"/>
<organism evidence="9 10">
    <name type="scientific">gamma proteobacterium HTCC2207</name>
    <dbReference type="NCBI Taxonomy" id="314287"/>
    <lineage>
        <taxon>Bacteria</taxon>
        <taxon>Pseudomonadati</taxon>
        <taxon>Pseudomonadota</taxon>
        <taxon>Gammaproteobacteria</taxon>
        <taxon>Cellvibrionales</taxon>
        <taxon>Porticoccaceae</taxon>
        <taxon>SAR92 clade</taxon>
    </lineage>
</organism>
<feature type="transmembrane region" description="Helical" evidence="8">
    <location>
        <begin position="12"/>
        <end position="41"/>
    </location>
</feature>
<dbReference type="InterPro" id="IPR002781">
    <property type="entry name" value="TM_pro_TauE-like"/>
</dbReference>
<evidence type="ECO:0000256" key="4">
    <source>
        <dbReference type="ARBA" id="ARBA00022475"/>
    </source>
</evidence>
<evidence type="ECO:0000256" key="6">
    <source>
        <dbReference type="ARBA" id="ARBA00022989"/>
    </source>
</evidence>
<evidence type="ECO:0000256" key="5">
    <source>
        <dbReference type="ARBA" id="ARBA00022692"/>
    </source>
</evidence>
<evidence type="ECO:0000256" key="8">
    <source>
        <dbReference type="RuleBase" id="RU363041"/>
    </source>
</evidence>
<keyword evidence="3" id="KW-0813">Transport</keyword>
<reference evidence="9 10" key="1">
    <citation type="submission" date="2006-03" db="EMBL/GenBank/DDBJ databases">
        <authorList>
            <person name="Giovannoni S.J."/>
            <person name="Cho J.-C."/>
            <person name="Ferriera S."/>
            <person name="Johnson J."/>
            <person name="Kravitz S."/>
            <person name="Halpern A."/>
            <person name="Remington K."/>
            <person name="Beeson K."/>
            <person name="Tran B."/>
            <person name="Rogers Y.-H."/>
            <person name="Friedman R."/>
            <person name="Venter J.C."/>
        </authorList>
    </citation>
    <scope>NUCLEOTIDE SEQUENCE [LARGE SCALE GENOMIC DNA]</scope>
    <source>
        <strain evidence="9 10">HTCC2207</strain>
    </source>
</reference>
<dbReference type="PANTHER" id="PTHR30269:SF0">
    <property type="entry name" value="MEMBRANE TRANSPORTER PROTEIN YFCA-RELATED"/>
    <property type="match status" value="1"/>
</dbReference>
<dbReference type="AlphaFoldDB" id="Q1YSP1"/>
<feature type="transmembrane region" description="Helical" evidence="8">
    <location>
        <begin position="155"/>
        <end position="173"/>
    </location>
</feature>
<feature type="transmembrane region" description="Helical" evidence="8">
    <location>
        <begin position="185"/>
        <end position="210"/>
    </location>
</feature>
<evidence type="ECO:0000313" key="10">
    <source>
        <dbReference type="Proteomes" id="UP000005555"/>
    </source>
</evidence>
<keyword evidence="6 8" id="KW-1133">Transmembrane helix</keyword>
<comment type="similarity">
    <text evidence="2 8">Belongs to the 4-toluene sulfonate uptake permease (TSUP) (TC 2.A.102) family.</text>
</comment>
<keyword evidence="5 8" id="KW-0812">Transmembrane</keyword>
<dbReference type="Proteomes" id="UP000005555">
    <property type="component" value="Unassembled WGS sequence"/>
</dbReference>
<dbReference type="EMBL" id="AAPI01000003">
    <property type="protein sequence ID" value="EAS47165.1"/>
    <property type="molecule type" value="Genomic_DNA"/>
</dbReference>
<comment type="subcellular location">
    <subcellularLocation>
        <location evidence="1 8">Cell membrane</location>
        <topology evidence="1 8">Multi-pass membrane protein</topology>
    </subcellularLocation>
</comment>
<evidence type="ECO:0000256" key="1">
    <source>
        <dbReference type="ARBA" id="ARBA00004651"/>
    </source>
</evidence>
<dbReference type="eggNOG" id="COG0730">
    <property type="taxonomic scope" value="Bacteria"/>
</dbReference>
<keyword evidence="7 8" id="KW-0472">Membrane</keyword>
<feature type="transmembrane region" description="Helical" evidence="8">
    <location>
        <begin position="101"/>
        <end position="120"/>
    </location>
</feature>
<gene>
    <name evidence="9" type="ORF">GB2207_11128</name>
</gene>